<dbReference type="OrthoDB" id="541883at2759"/>
<evidence type="ECO:0000313" key="5">
    <source>
        <dbReference type="Proteomes" id="UP000796761"/>
    </source>
</evidence>
<evidence type="ECO:0000256" key="2">
    <source>
        <dbReference type="ARBA" id="ARBA00012480"/>
    </source>
</evidence>
<comment type="caution">
    <text evidence="4">The sequence shown here is derived from an EMBL/GenBank/DDBJ whole genome shotgun (WGS) entry which is preliminary data.</text>
</comment>
<reference evidence="4" key="1">
    <citation type="submission" date="2019-04" db="EMBL/GenBank/DDBJ databases">
        <title>Genome assembly of Zosterops borbonicus 15179.</title>
        <authorList>
            <person name="Leroy T."/>
            <person name="Anselmetti Y."/>
            <person name="Tilak M.-K."/>
            <person name="Nabholz B."/>
        </authorList>
    </citation>
    <scope>NUCLEOTIDE SEQUENCE</scope>
    <source>
        <strain evidence="4">HGM_15179</strain>
        <tissue evidence="4">Muscle</tissue>
    </source>
</reference>
<dbReference type="Proteomes" id="UP000796761">
    <property type="component" value="Unassembled WGS sequence"/>
</dbReference>
<feature type="domain" description="Thioesterase" evidence="3">
    <location>
        <begin position="5"/>
        <end position="86"/>
    </location>
</feature>
<evidence type="ECO:0000259" key="3">
    <source>
        <dbReference type="Pfam" id="PF00975"/>
    </source>
</evidence>
<dbReference type="PANTHER" id="PTHR11487:SF0">
    <property type="entry name" value="S-ACYL FATTY ACID SYNTHASE THIOESTERASE, MEDIUM CHAIN"/>
    <property type="match status" value="1"/>
</dbReference>
<dbReference type="InterPro" id="IPR012223">
    <property type="entry name" value="TEII"/>
</dbReference>
<dbReference type="GO" id="GO:0008610">
    <property type="term" value="P:lipid biosynthetic process"/>
    <property type="evidence" value="ECO:0007669"/>
    <property type="project" value="TreeGrafter"/>
</dbReference>
<dbReference type="GO" id="GO:0016297">
    <property type="term" value="F:fatty acyl-[ACP] hydrolase activity"/>
    <property type="evidence" value="ECO:0007669"/>
    <property type="project" value="UniProtKB-EC"/>
</dbReference>
<protein>
    <recommendedName>
        <fullName evidence="2">oleoyl-[acyl-carrier-protein] hydrolase</fullName>
        <ecNumber evidence="2">3.1.2.14</ecNumber>
    </recommendedName>
</protein>
<keyword evidence="5" id="KW-1185">Reference proteome</keyword>
<dbReference type="GO" id="GO:0032787">
    <property type="term" value="P:monocarboxylic acid metabolic process"/>
    <property type="evidence" value="ECO:0007669"/>
    <property type="project" value="UniProtKB-ARBA"/>
</dbReference>
<dbReference type="Pfam" id="PF00975">
    <property type="entry name" value="Thioesterase"/>
    <property type="match status" value="1"/>
</dbReference>
<name>A0A8K1GUE5_9PASS</name>
<dbReference type="EMBL" id="SWJQ01000036">
    <property type="protein sequence ID" value="TRZ24972.1"/>
    <property type="molecule type" value="Genomic_DNA"/>
</dbReference>
<dbReference type="InterPro" id="IPR001031">
    <property type="entry name" value="Thioesterase"/>
</dbReference>
<proteinExistence type="inferred from homology"/>
<evidence type="ECO:0000256" key="1">
    <source>
        <dbReference type="ARBA" id="ARBA00007169"/>
    </source>
</evidence>
<dbReference type="EC" id="3.1.2.14" evidence="2"/>
<dbReference type="Gene3D" id="3.40.50.1820">
    <property type="entry name" value="alpha/beta hydrolase"/>
    <property type="match status" value="1"/>
</dbReference>
<dbReference type="PANTHER" id="PTHR11487">
    <property type="entry name" value="THIOESTERASE"/>
    <property type="match status" value="1"/>
</dbReference>
<evidence type="ECO:0000313" key="4">
    <source>
        <dbReference type="EMBL" id="TRZ24972.1"/>
    </source>
</evidence>
<gene>
    <name evidence="4" type="ORF">HGM15179_002193</name>
</gene>
<organism evidence="4 5">
    <name type="scientific">Zosterops borbonicus</name>
    <dbReference type="NCBI Taxonomy" id="364589"/>
    <lineage>
        <taxon>Eukaryota</taxon>
        <taxon>Metazoa</taxon>
        <taxon>Chordata</taxon>
        <taxon>Craniata</taxon>
        <taxon>Vertebrata</taxon>
        <taxon>Euteleostomi</taxon>
        <taxon>Archelosauria</taxon>
        <taxon>Archosauria</taxon>
        <taxon>Dinosauria</taxon>
        <taxon>Saurischia</taxon>
        <taxon>Theropoda</taxon>
        <taxon>Coelurosauria</taxon>
        <taxon>Aves</taxon>
        <taxon>Neognathae</taxon>
        <taxon>Neoaves</taxon>
        <taxon>Telluraves</taxon>
        <taxon>Australaves</taxon>
        <taxon>Passeriformes</taxon>
        <taxon>Sylvioidea</taxon>
        <taxon>Zosteropidae</taxon>
        <taxon>Zosterops</taxon>
    </lineage>
</organism>
<sequence length="225" mass="24878">MHKLSVFCIRLPGRESRHEEPFAKDMTSVVNEVTSVLLKEFKEKPFAFFAHSFGTYTSLAVALHLKEKYGLEPVHLFLSSAHAPNVSYGIINIMKQNHKLATNSKNGGIRKNTVVTSRADTIVFQTFTFEKTEKNIPFSCDVTYFYGSDDKIYDSQAAEESDVSCSESGELHKNLGKWGETHLGQLTNLAKGLFHMNITSSVETGRNWPGGTDCCSGMGLALVSG</sequence>
<comment type="similarity">
    <text evidence="1">Belongs to the thioesterase family.</text>
</comment>
<dbReference type="AlphaFoldDB" id="A0A8K1GUE5"/>
<dbReference type="InterPro" id="IPR029058">
    <property type="entry name" value="AB_hydrolase_fold"/>
</dbReference>
<dbReference type="SUPFAM" id="SSF53474">
    <property type="entry name" value="alpha/beta-Hydrolases"/>
    <property type="match status" value="1"/>
</dbReference>
<accession>A0A8K1GUE5</accession>